<dbReference type="AlphaFoldDB" id="A0A7G9SHV1"/>
<dbReference type="GO" id="GO:0016779">
    <property type="term" value="F:nucleotidyltransferase activity"/>
    <property type="evidence" value="ECO:0007669"/>
    <property type="project" value="UniProtKB-ARBA"/>
</dbReference>
<sequence length="254" mass="27101">MTHNAIVLAGSRPGTDPFAQKYGAELKALIPIAGEPMLARPVQALLASKCIGKVIVLAQEPDRLRSALPGDARVELRPSGATIATTIRALCDDPATPWPLLITTADHALLEPAMVEEMCAAADDVDVAIGVVERRALMRRLPGTRRTWIRLRGGAYTGANLFALRSPAVAPAIELWRSVEQDRKKGWRIVSAIGPGTLIGAALRLLTLNDALDRAGRRVGLTFKAVRLDNPLAGVDVDKPEDHALVEAILAGKA</sequence>
<dbReference type="EMBL" id="CP060718">
    <property type="protein sequence ID" value="QNN67426.1"/>
    <property type="molecule type" value="Genomic_DNA"/>
</dbReference>
<name>A0A7G9SHV1_9SPHN</name>
<dbReference type="Pfam" id="PF12804">
    <property type="entry name" value="NTP_transf_3"/>
    <property type="match status" value="1"/>
</dbReference>
<dbReference type="KEGG" id="slut:H9L13_00140"/>
<keyword evidence="3" id="KW-0808">Transferase</keyword>
<reference evidence="3 4" key="1">
    <citation type="submission" date="2020-08" db="EMBL/GenBank/DDBJ databases">
        <title>Genome sequence of Sphingomonas lutea KCTC 23642T.</title>
        <authorList>
            <person name="Hyun D.-W."/>
            <person name="Bae J.-W."/>
        </authorList>
    </citation>
    <scope>NUCLEOTIDE SEQUENCE [LARGE SCALE GENOMIC DNA]</scope>
    <source>
        <strain evidence="3 4">KCTC 23642</strain>
    </source>
</reference>
<evidence type="ECO:0000313" key="4">
    <source>
        <dbReference type="Proteomes" id="UP000515971"/>
    </source>
</evidence>
<dbReference type="InterPro" id="IPR029044">
    <property type="entry name" value="Nucleotide-diphossugar_trans"/>
</dbReference>
<dbReference type="Proteomes" id="UP000515971">
    <property type="component" value="Chromosome"/>
</dbReference>
<accession>A0A7G9SHV1</accession>
<feature type="domain" description="MobA-like NTP transferase" evidence="2">
    <location>
        <begin position="5"/>
        <end position="135"/>
    </location>
</feature>
<evidence type="ECO:0000313" key="3">
    <source>
        <dbReference type="EMBL" id="QNN67426.1"/>
    </source>
</evidence>
<keyword evidence="1" id="KW-0460">Magnesium</keyword>
<keyword evidence="4" id="KW-1185">Reference proteome</keyword>
<organism evidence="3 4">
    <name type="scientific">Sphingomonas lutea</name>
    <dbReference type="NCBI Taxonomy" id="1045317"/>
    <lineage>
        <taxon>Bacteria</taxon>
        <taxon>Pseudomonadati</taxon>
        <taxon>Pseudomonadota</taxon>
        <taxon>Alphaproteobacteria</taxon>
        <taxon>Sphingomonadales</taxon>
        <taxon>Sphingomonadaceae</taxon>
        <taxon>Sphingomonas</taxon>
    </lineage>
</organism>
<proteinExistence type="predicted"/>
<gene>
    <name evidence="3" type="ORF">H9L13_00140</name>
</gene>
<dbReference type="Gene3D" id="3.90.550.10">
    <property type="entry name" value="Spore Coat Polysaccharide Biosynthesis Protein SpsA, Chain A"/>
    <property type="match status" value="1"/>
</dbReference>
<protein>
    <submittedName>
        <fullName evidence="3">Nucleotidyltransferase family protein</fullName>
    </submittedName>
</protein>
<evidence type="ECO:0000256" key="1">
    <source>
        <dbReference type="ARBA" id="ARBA00022842"/>
    </source>
</evidence>
<dbReference type="RefSeq" id="WP_187538015.1">
    <property type="nucleotide sequence ID" value="NZ_BAABJT010000001.1"/>
</dbReference>
<evidence type="ECO:0000259" key="2">
    <source>
        <dbReference type="Pfam" id="PF12804"/>
    </source>
</evidence>
<dbReference type="InterPro" id="IPR025877">
    <property type="entry name" value="MobA-like_NTP_Trfase"/>
</dbReference>
<dbReference type="SUPFAM" id="SSF53448">
    <property type="entry name" value="Nucleotide-diphospho-sugar transferases"/>
    <property type="match status" value="1"/>
</dbReference>